<reference evidence="4" key="1">
    <citation type="submission" date="2022-11" db="UniProtKB">
        <authorList>
            <consortium name="WormBaseParasite"/>
        </authorList>
    </citation>
    <scope>IDENTIFICATION</scope>
</reference>
<feature type="domain" description="Acyltransferase C-terminal" evidence="2">
    <location>
        <begin position="13"/>
        <end position="53"/>
    </location>
</feature>
<evidence type="ECO:0000259" key="2">
    <source>
        <dbReference type="Pfam" id="PF16076"/>
    </source>
</evidence>
<keyword evidence="3" id="KW-1185">Reference proteome</keyword>
<keyword evidence="1" id="KW-0812">Transmembrane</keyword>
<accession>A0A914SA01</accession>
<organism evidence="3 4">
    <name type="scientific">Parascaris equorum</name>
    <name type="common">Equine roundworm</name>
    <dbReference type="NCBI Taxonomy" id="6256"/>
    <lineage>
        <taxon>Eukaryota</taxon>
        <taxon>Metazoa</taxon>
        <taxon>Ecdysozoa</taxon>
        <taxon>Nematoda</taxon>
        <taxon>Chromadorea</taxon>
        <taxon>Rhabditida</taxon>
        <taxon>Spirurina</taxon>
        <taxon>Ascaridomorpha</taxon>
        <taxon>Ascaridoidea</taxon>
        <taxon>Ascarididae</taxon>
        <taxon>Parascaris</taxon>
    </lineage>
</organism>
<keyword evidence="1" id="KW-1133">Transmembrane helix</keyword>
<evidence type="ECO:0000313" key="4">
    <source>
        <dbReference type="WBParaSite" id="PEQ_0001098101-mRNA-1"/>
    </source>
</evidence>
<sequence length="96" mass="11349">MPLSLATLSLGTREKCDIAVNYKIYDASEVPFHDDDKLRDWMYKVYKEKDDMLGTSFILVILIIGQYAFWFTSLYVQYRFYSYLLLQPFRLLGLVA</sequence>
<proteinExistence type="predicted"/>
<feature type="transmembrane region" description="Helical" evidence="1">
    <location>
        <begin position="52"/>
        <end position="76"/>
    </location>
</feature>
<keyword evidence="1" id="KW-0472">Membrane</keyword>
<protein>
    <submittedName>
        <fullName evidence="4">Acyltransferase C-terminal domain-containing protein</fullName>
    </submittedName>
</protein>
<dbReference type="AlphaFoldDB" id="A0A914SA01"/>
<name>A0A914SA01_PAREQ</name>
<dbReference type="Proteomes" id="UP000887564">
    <property type="component" value="Unplaced"/>
</dbReference>
<evidence type="ECO:0000256" key="1">
    <source>
        <dbReference type="SAM" id="Phobius"/>
    </source>
</evidence>
<evidence type="ECO:0000313" key="3">
    <source>
        <dbReference type="Proteomes" id="UP000887564"/>
    </source>
</evidence>
<dbReference type="Pfam" id="PF16076">
    <property type="entry name" value="Acyltransf_C"/>
    <property type="match status" value="1"/>
</dbReference>
<dbReference type="WBParaSite" id="PEQ_0001098101-mRNA-1">
    <property type="protein sequence ID" value="PEQ_0001098101-mRNA-1"/>
    <property type="gene ID" value="PEQ_0001098101"/>
</dbReference>
<dbReference type="InterPro" id="IPR032098">
    <property type="entry name" value="Acyltransf_C"/>
</dbReference>